<protein>
    <submittedName>
        <fullName evidence="1">Uncharacterized protein</fullName>
    </submittedName>
</protein>
<gene>
    <name evidence="1" type="ORF">DPMN_110601</name>
</gene>
<reference evidence="1" key="1">
    <citation type="journal article" date="2019" name="bioRxiv">
        <title>The Genome of the Zebra Mussel, Dreissena polymorpha: A Resource for Invasive Species Research.</title>
        <authorList>
            <person name="McCartney M.A."/>
            <person name="Auch B."/>
            <person name="Kono T."/>
            <person name="Mallez S."/>
            <person name="Zhang Y."/>
            <person name="Obille A."/>
            <person name="Becker A."/>
            <person name="Abrahante J.E."/>
            <person name="Garbe J."/>
            <person name="Badalamenti J.P."/>
            <person name="Herman A."/>
            <person name="Mangelson H."/>
            <person name="Liachko I."/>
            <person name="Sullivan S."/>
            <person name="Sone E.D."/>
            <person name="Koren S."/>
            <person name="Silverstein K.A.T."/>
            <person name="Beckman K.B."/>
            <person name="Gohl D.M."/>
        </authorList>
    </citation>
    <scope>NUCLEOTIDE SEQUENCE</scope>
    <source>
        <strain evidence="1">Duluth1</strain>
        <tissue evidence="1">Whole animal</tissue>
    </source>
</reference>
<accession>A0A9D4KCW6</accession>
<reference evidence="1" key="2">
    <citation type="submission" date="2020-11" db="EMBL/GenBank/DDBJ databases">
        <authorList>
            <person name="McCartney M.A."/>
            <person name="Auch B."/>
            <person name="Kono T."/>
            <person name="Mallez S."/>
            <person name="Becker A."/>
            <person name="Gohl D.M."/>
            <person name="Silverstein K.A.T."/>
            <person name="Koren S."/>
            <person name="Bechman K.B."/>
            <person name="Herman A."/>
            <person name="Abrahante J.E."/>
            <person name="Garbe J."/>
        </authorList>
    </citation>
    <scope>NUCLEOTIDE SEQUENCE</scope>
    <source>
        <strain evidence="1">Duluth1</strain>
        <tissue evidence="1">Whole animal</tissue>
    </source>
</reference>
<sequence>MVLQAGAASVRNHVAKIRRKRITVFCPGRIHTRPEGRNHRPALGGANGARTIRSRVGHGFLAFDTESLDVSCQLGAVFQPKPGGNQSNVRWSSCSSFGESTASRIAQLTNGWVSRSAGRPADRAFPHVRTHSRITGDSHVR</sequence>
<dbReference type="AlphaFoldDB" id="A0A9D4KCW6"/>
<dbReference type="EMBL" id="JAIWYP010000004">
    <property type="protein sequence ID" value="KAH3837220.1"/>
    <property type="molecule type" value="Genomic_DNA"/>
</dbReference>
<comment type="caution">
    <text evidence="1">The sequence shown here is derived from an EMBL/GenBank/DDBJ whole genome shotgun (WGS) entry which is preliminary data.</text>
</comment>
<evidence type="ECO:0000313" key="1">
    <source>
        <dbReference type="EMBL" id="KAH3837220.1"/>
    </source>
</evidence>
<name>A0A9D4KCW6_DREPO</name>
<keyword evidence="2" id="KW-1185">Reference proteome</keyword>
<dbReference type="Proteomes" id="UP000828390">
    <property type="component" value="Unassembled WGS sequence"/>
</dbReference>
<proteinExistence type="predicted"/>
<evidence type="ECO:0000313" key="2">
    <source>
        <dbReference type="Proteomes" id="UP000828390"/>
    </source>
</evidence>
<organism evidence="1 2">
    <name type="scientific">Dreissena polymorpha</name>
    <name type="common">Zebra mussel</name>
    <name type="synonym">Mytilus polymorpha</name>
    <dbReference type="NCBI Taxonomy" id="45954"/>
    <lineage>
        <taxon>Eukaryota</taxon>
        <taxon>Metazoa</taxon>
        <taxon>Spiralia</taxon>
        <taxon>Lophotrochozoa</taxon>
        <taxon>Mollusca</taxon>
        <taxon>Bivalvia</taxon>
        <taxon>Autobranchia</taxon>
        <taxon>Heteroconchia</taxon>
        <taxon>Euheterodonta</taxon>
        <taxon>Imparidentia</taxon>
        <taxon>Neoheterodontei</taxon>
        <taxon>Myida</taxon>
        <taxon>Dreissenoidea</taxon>
        <taxon>Dreissenidae</taxon>
        <taxon>Dreissena</taxon>
    </lineage>
</organism>